<accession>A0A7W3LWE8</accession>
<dbReference type="Pfam" id="PF19818">
    <property type="entry name" value="DUF6301"/>
    <property type="match status" value="1"/>
</dbReference>
<dbReference type="InterPro" id="IPR046268">
    <property type="entry name" value="DUF6301"/>
</dbReference>
<dbReference type="AlphaFoldDB" id="A0A7W3LWE8"/>
<reference evidence="1 2" key="1">
    <citation type="submission" date="2020-08" db="EMBL/GenBank/DDBJ databases">
        <title>Genomic Encyclopedia of Type Strains, Phase IV (KMG-IV): sequencing the most valuable type-strain genomes for metagenomic binning, comparative biology and taxonomic classification.</title>
        <authorList>
            <person name="Goeker M."/>
        </authorList>
    </citation>
    <scope>NUCLEOTIDE SEQUENCE [LARGE SCALE GENOMIC DNA]</scope>
    <source>
        <strain evidence="1 2">DSM 44197</strain>
    </source>
</reference>
<evidence type="ECO:0000313" key="2">
    <source>
        <dbReference type="Proteomes" id="UP000572680"/>
    </source>
</evidence>
<sequence>MTRRVLDDQEILDLLAGLRALEWPLPMDSATELPGRFEWTVEYQSETVVELDTGLGPGSGLIDADGNGVVDALRLSVTSRVDRNSEPDRAWLRDRFAHVLGVMTRALGEPTLKRPGSSPQVRWRGGEYTIGLTRTTVNLKLFMARNDYLDEDDRRGEGGH</sequence>
<organism evidence="1 2">
    <name type="scientific">Actinomadura namibiensis</name>
    <dbReference type="NCBI Taxonomy" id="182080"/>
    <lineage>
        <taxon>Bacteria</taxon>
        <taxon>Bacillati</taxon>
        <taxon>Actinomycetota</taxon>
        <taxon>Actinomycetes</taxon>
        <taxon>Streptosporangiales</taxon>
        <taxon>Thermomonosporaceae</taxon>
        <taxon>Actinomadura</taxon>
    </lineage>
</organism>
<proteinExistence type="predicted"/>
<name>A0A7W3LWE8_ACTNM</name>
<comment type="caution">
    <text evidence="1">The sequence shown here is derived from an EMBL/GenBank/DDBJ whole genome shotgun (WGS) entry which is preliminary data.</text>
</comment>
<gene>
    <name evidence="1" type="ORF">HNR61_007225</name>
</gene>
<keyword evidence="2" id="KW-1185">Reference proteome</keyword>
<evidence type="ECO:0000313" key="1">
    <source>
        <dbReference type="EMBL" id="MBA8955549.1"/>
    </source>
</evidence>
<dbReference type="EMBL" id="JACJIA010000012">
    <property type="protein sequence ID" value="MBA8955549.1"/>
    <property type="molecule type" value="Genomic_DNA"/>
</dbReference>
<dbReference type="RefSeq" id="WP_182847542.1">
    <property type="nucleotide sequence ID" value="NZ_BAAALP010000028.1"/>
</dbReference>
<protein>
    <submittedName>
        <fullName evidence="1">Uncharacterized protein</fullName>
    </submittedName>
</protein>
<dbReference type="Proteomes" id="UP000572680">
    <property type="component" value="Unassembled WGS sequence"/>
</dbReference>